<evidence type="ECO:0000256" key="2">
    <source>
        <dbReference type="ARBA" id="ARBA00022617"/>
    </source>
</evidence>
<evidence type="ECO:0000256" key="3">
    <source>
        <dbReference type="ARBA" id="ARBA00022723"/>
    </source>
</evidence>
<dbReference type="RefSeq" id="WP_013595312.1">
    <property type="nucleotide sequence ID" value="NC_015138.1"/>
</dbReference>
<evidence type="ECO:0000256" key="6">
    <source>
        <dbReference type="ARBA" id="ARBA00023004"/>
    </source>
</evidence>
<reference evidence="9" key="1">
    <citation type="submission" date="2011-02" db="EMBL/GenBank/DDBJ databases">
        <title>Complete sequence of Acidovorax avenae subsp. avenae ATCC 19860.</title>
        <authorList>
            <consortium name="US DOE Joint Genome Institute"/>
            <person name="Lucas S."/>
            <person name="Copeland A."/>
            <person name="Lapidus A."/>
            <person name="Cheng J.-F."/>
            <person name="Goodwin L."/>
            <person name="Pitluck S."/>
            <person name="Chertkov O."/>
            <person name="Held B."/>
            <person name="Detter J.C."/>
            <person name="Han C."/>
            <person name="Tapia R."/>
            <person name="Land M."/>
            <person name="Hauser L."/>
            <person name="Kyrpides N."/>
            <person name="Ivanova N."/>
            <person name="Ovchinnikova G."/>
            <person name="Pagani I."/>
            <person name="Gordon S."/>
            <person name="Woyke T."/>
        </authorList>
    </citation>
    <scope>NUCLEOTIDE SEQUENCE</scope>
    <source>
        <strain evidence="9">ATCC 19860</strain>
    </source>
</reference>
<comment type="subcellular location">
    <subcellularLocation>
        <location evidence="1">Cell envelope</location>
    </subcellularLocation>
</comment>
<dbReference type="GeneID" id="34239548"/>
<dbReference type="KEGG" id="aaa:Acav_2916"/>
<keyword evidence="3 7" id="KW-0479">Metal-binding</keyword>
<name>F0Q4Y4_PARA1</name>
<evidence type="ECO:0000256" key="7">
    <source>
        <dbReference type="PROSITE-ProRule" id="PRU00433"/>
    </source>
</evidence>
<organism evidence="9 10">
    <name type="scientific">Paracidovorax avenae (strain ATCC 19860 / DSM 7227 / CCUG 15838 / JCM 20985 / LMG 2117 / NCPPB 1011)</name>
    <name type="common">Acidovorax avenae</name>
    <dbReference type="NCBI Taxonomy" id="643561"/>
    <lineage>
        <taxon>Bacteria</taxon>
        <taxon>Pseudomonadati</taxon>
        <taxon>Pseudomonadota</taxon>
        <taxon>Betaproteobacteria</taxon>
        <taxon>Burkholderiales</taxon>
        <taxon>Comamonadaceae</taxon>
        <taxon>Paracidovorax</taxon>
    </lineage>
</organism>
<dbReference type="GO" id="GO:0046872">
    <property type="term" value="F:metal ion binding"/>
    <property type="evidence" value="ECO:0007669"/>
    <property type="project" value="UniProtKB-KW"/>
</dbReference>
<keyword evidence="6 7" id="KW-0408">Iron</keyword>
<evidence type="ECO:0000259" key="8">
    <source>
        <dbReference type="PROSITE" id="PS51007"/>
    </source>
</evidence>
<gene>
    <name evidence="9" type="ordered locus">Acav_2916</name>
</gene>
<dbReference type="AlphaFoldDB" id="F0Q4Y4"/>
<dbReference type="GO" id="GO:0009055">
    <property type="term" value="F:electron transfer activity"/>
    <property type="evidence" value="ECO:0007669"/>
    <property type="project" value="InterPro"/>
</dbReference>
<dbReference type="GO" id="GO:0020037">
    <property type="term" value="F:heme binding"/>
    <property type="evidence" value="ECO:0007669"/>
    <property type="project" value="InterPro"/>
</dbReference>
<dbReference type="PROSITE" id="PS51007">
    <property type="entry name" value="CYTC"/>
    <property type="match status" value="1"/>
</dbReference>
<dbReference type="Gene3D" id="1.10.760.10">
    <property type="entry name" value="Cytochrome c-like domain"/>
    <property type="match status" value="2"/>
</dbReference>
<evidence type="ECO:0000256" key="5">
    <source>
        <dbReference type="ARBA" id="ARBA00023002"/>
    </source>
</evidence>
<dbReference type="HOGENOM" id="CLU_034652_0_0_4"/>
<dbReference type="InterPro" id="IPR009056">
    <property type="entry name" value="Cyt_c-like_dom"/>
</dbReference>
<keyword evidence="10" id="KW-1185">Reference proteome</keyword>
<accession>F0Q4Y4</accession>
<dbReference type="PANTHER" id="PTHR30600:SF10">
    <property type="entry name" value="BLL6722 PROTEIN"/>
    <property type="match status" value="1"/>
</dbReference>
<evidence type="ECO:0000313" key="9">
    <source>
        <dbReference type="EMBL" id="ADX46820.1"/>
    </source>
</evidence>
<feature type="domain" description="Cytochrome c" evidence="8">
    <location>
        <begin position="258"/>
        <end position="439"/>
    </location>
</feature>
<dbReference type="GO" id="GO:0004130">
    <property type="term" value="F:cytochrome-c peroxidase activity"/>
    <property type="evidence" value="ECO:0007669"/>
    <property type="project" value="TreeGrafter"/>
</dbReference>
<dbReference type="Proteomes" id="UP000002482">
    <property type="component" value="Chromosome"/>
</dbReference>
<dbReference type="GO" id="GO:0030313">
    <property type="term" value="C:cell envelope"/>
    <property type="evidence" value="ECO:0007669"/>
    <property type="project" value="UniProtKB-SubCell"/>
</dbReference>
<dbReference type="InterPro" id="IPR004852">
    <property type="entry name" value="Di-haem_cyt_c_peroxidsae"/>
</dbReference>
<evidence type="ECO:0000256" key="1">
    <source>
        <dbReference type="ARBA" id="ARBA00004196"/>
    </source>
</evidence>
<protein>
    <submittedName>
        <fullName evidence="9">Di-heme cytochrome c peroxidase</fullName>
    </submittedName>
</protein>
<dbReference type="OrthoDB" id="9805202at2"/>
<dbReference type="SUPFAM" id="SSF46626">
    <property type="entry name" value="Cytochrome c"/>
    <property type="match status" value="2"/>
</dbReference>
<dbReference type="InterPro" id="IPR051395">
    <property type="entry name" value="Cytochrome_c_Peroxidase/MauG"/>
</dbReference>
<evidence type="ECO:0000313" key="10">
    <source>
        <dbReference type="Proteomes" id="UP000002482"/>
    </source>
</evidence>
<keyword evidence="9" id="KW-0575">Peroxidase</keyword>
<keyword evidence="5" id="KW-0560">Oxidoreductase</keyword>
<dbReference type="EMBL" id="CP002521">
    <property type="protein sequence ID" value="ADX46820.1"/>
    <property type="molecule type" value="Genomic_DNA"/>
</dbReference>
<proteinExistence type="predicted"/>
<dbReference type="PANTHER" id="PTHR30600">
    <property type="entry name" value="CYTOCHROME C PEROXIDASE-RELATED"/>
    <property type="match status" value="1"/>
</dbReference>
<dbReference type="InterPro" id="IPR036909">
    <property type="entry name" value="Cyt_c-like_dom_sf"/>
</dbReference>
<keyword evidence="4" id="KW-0732">Signal</keyword>
<sequence>MTSPARVFPASRRFLRWSGPACLLGAAGVLAGVGVWMGGAAASGVAPAAARPAAVSAPPDANRMQMAAQPDFARMQAVGQAMFFDKGLSASGRVSCASCHDPAHAFGPPNGLAVQPGGADGAVLGVRAAPSLRYQQNVPPFTMHRFDDDFDESVDQGASGGHTWDGRASTLHEQAAIPLLAPHEMANAGPAAVVARLRRAPYAAQFRETFGADALDDDARGFQWATLALEMFQQDPARFYPYNSRYDDYLRGKAALSAREMRGLALFNDPKKGNCASCHLSEVSPNNGAFPAFSDFGHIAIGVPRNRTLPANRDPSFHDLGTCATLPAGTDPKERAALCGAFRTPSLRNVAVRQAFFHNGVFHSLEEAVRFYATRDTDPQRWYPYPARARGSHPRYDDLPAEYAGNVNREAPFDRGPGEAPRLTEAEIGDVVAFLRTLTDQDAVPAMEAVARGGRRSAVARAGAPRGAAAAH</sequence>
<evidence type="ECO:0000256" key="4">
    <source>
        <dbReference type="ARBA" id="ARBA00022729"/>
    </source>
</evidence>
<dbReference type="Pfam" id="PF03150">
    <property type="entry name" value="CCP_MauG"/>
    <property type="match status" value="1"/>
</dbReference>
<keyword evidence="2 7" id="KW-0349">Heme</keyword>